<evidence type="ECO:0000256" key="10">
    <source>
        <dbReference type="ARBA" id="ARBA00023008"/>
    </source>
</evidence>
<dbReference type="GO" id="GO:0042773">
    <property type="term" value="P:ATP synthesis coupled electron transport"/>
    <property type="evidence" value="ECO:0007669"/>
    <property type="project" value="TreeGrafter"/>
</dbReference>
<keyword evidence="8 14" id="KW-0249">Electron transport</keyword>
<dbReference type="EMBL" id="FMTS01000001">
    <property type="protein sequence ID" value="SCW37443.1"/>
    <property type="molecule type" value="Genomic_DNA"/>
</dbReference>
<dbReference type="STRING" id="260084.SAMN02927928_0775"/>
<dbReference type="Proteomes" id="UP000199150">
    <property type="component" value="Unassembled WGS sequence"/>
</dbReference>
<evidence type="ECO:0000259" key="19">
    <source>
        <dbReference type="PROSITE" id="PS50999"/>
    </source>
</evidence>
<name>A0A1G4PYQ7_9CAUL</name>
<evidence type="ECO:0000256" key="16">
    <source>
        <dbReference type="SAM" id="Phobius"/>
    </source>
</evidence>
<evidence type="ECO:0000256" key="12">
    <source>
        <dbReference type="ARBA" id="ARBA00024688"/>
    </source>
</evidence>
<evidence type="ECO:0000256" key="7">
    <source>
        <dbReference type="ARBA" id="ARBA00022967"/>
    </source>
</evidence>
<comment type="similarity">
    <text evidence="2 14">Belongs to the cytochrome c oxidase subunit 2 family.</text>
</comment>
<comment type="cofactor">
    <cofactor evidence="15">
        <name>Cu cation</name>
        <dbReference type="ChEBI" id="CHEBI:23378"/>
    </cofactor>
    <text evidence="15">Binds a copper A center.</text>
</comment>
<comment type="function">
    <text evidence="12 15">Subunits I and II form the functional core of the enzyme complex. Electrons originating in cytochrome c are transferred via heme a and Cu(A) to the binuclear center formed by heme a3 and Cu(B).</text>
</comment>
<evidence type="ECO:0000256" key="4">
    <source>
        <dbReference type="ARBA" id="ARBA00022660"/>
    </source>
</evidence>
<evidence type="ECO:0000256" key="5">
    <source>
        <dbReference type="ARBA" id="ARBA00022692"/>
    </source>
</evidence>
<sequence length="347" mass="36478">MGSKRLFGKGLSGSGLFKAASGAVVTLALSASMSVSAFAEDVLGQPTDKAMGWQPAGSALKRQTEWFYNDLLFPIIVAICLLVAGLLLWIMVRYNKKANPVPAKFSHNTLIEIIWTVIPVLILVVIAIFSLSLLRDYNNMPKPDVVVKATGNQWFWTYDYPELGVTDIESRLREDAKDIKTAKAAGIPYLLEVDNVLVVPVNKVIHVQTTGADVIHSFTVPAFGFKIDAIPGRLNNTWFKAEKIGTYYGQCSELCGKDHAYMPIEVKVVSDADFDAFIIKNGGKTRAMIASEAAASAAAAEEAAASAATAASASAEAAASAAPASAAATPANASASAAPASGAAAAH</sequence>
<keyword evidence="9 16" id="KW-1133">Transmembrane helix</keyword>
<dbReference type="InterPro" id="IPR008972">
    <property type="entry name" value="Cupredoxin"/>
</dbReference>
<dbReference type="PROSITE" id="PS50857">
    <property type="entry name" value="COX2_CUA"/>
    <property type="match status" value="1"/>
</dbReference>
<keyword evidence="4 14" id="KW-0679">Respiratory chain</keyword>
<gene>
    <name evidence="20" type="ORF">SAMN02927928_0775</name>
</gene>
<dbReference type="InterPro" id="IPR011759">
    <property type="entry name" value="Cyt_c_oxidase_su2_TM_dom"/>
</dbReference>
<feature type="domain" description="Cytochrome oxidase subunit II copper A binding" evidence="18">
    <location>
        <begin position="142"/>
        <end position="280"/>
    </location>
</feature>
<keyword evidence="17" id="KW-0732">Signal</keyword>
<organism evidence="20 21">
    <name type="scientific">Asticcacaulis taihuensis</name>
    <dbReference type="NCBI Taxonomy" id="260084"/>
    <lineage>
        <taxon>Bacteria</taxon>
        <taxon>Pseudomonadati</taxon>
        <taxon>Pseudomonadota</taxon>
        <taxon>Alphaproteobacteria</taxon>
        <taxon>Caulobacterales</taxon>
        <taxon>Caulobacteraceae</taxon>
        <taxon>Asticcacaulis</taxon>
    </lineage>
</organism>
<comment type="catalytic activity">
    <reaction evidence="13 15">
        <text>4 Fe(II)-[cytochrome c] + O2 + 8 H(+)(in) = 4 Fe(III)-[cytochrome c] + 2 H2O + 4 H(+)(out)</text>
        <dbReference type="Rhea" id="RHEA:11436"/>
        <dbReference type="Rhea" id="RHEA-COMP:10350"/>
        <dbReference type="Rhea" id="RHEA-COMP:14399"/>
        <dbReference type="ChEBI" id="CHEBI:15377"/>
        <dbReference type="ChEBI" id="CHEBI:15378"/>
        <dbReference type="ChEBI" id="CHEBI:15379"/>
        <dbReference type="ChEBI" id="CHEBI:29033"/>
        <dbReference type="ChEBI" id="CHEBI:29034"/>
        <dbReference type="EC" id="7.1.1.9"/>
    </reaction>
</comment>
<evidence type="ECO:0000256" key="9">
    <source>
        <dbReference type="ARBA" id="ARBA00022989"/>
    </source>
</evidence>
<evidence type="ECO:0000256" key="13">
    <source>
        <dbReference type="ARBA" id="ARBA00047816"/>
    </source>
</evidence>
<evidence type="ECO:0000256" key="8">
    <source>
        <dbReference type="ARBA" id="ARBA00022982"/>
    </source>
</evidence>
<dbReference type="AlphaFoldDB" id="A0A1G4PYQ7"/>
<dbReference type="PANTHER" id="PTHR22888">
    <property type="entry name" value="CYTOCHROME C OXIDASE, SUBUNIT II"/>
    <property type="match status" value="1"/>
</dbReference>
<protein>
    <recommendedName>
        <fullName evidence="15">Cytochrome c oxidase subunit 2</fullName>
        <ecNumber evidence="15">7.1.1.9</ecNumber>
    </recommendedName>
</protein>
<dbReference type="InterPro" id="IPR036257">
    <property type="entry name" value="Cyt_c_oxidase_su2_TM_sf"/>
</dbReference>
<keyword evidence="7" id="KW-1278">Translocase</keyword>
<proteinExistence type="inferred from homology"/>
<evidence type="ECO:0000256" key="15">
    <source>
        <dbReference type="RuleBase" id="RU004024"/>
    </source>
</evidence>
<evidence type="ECO:0000256" key="14">
    <source>
        <dbReference type="RuleBase" id="RU000456"/>
    </source>
</evidence>
<dbReference type="Gene3D" id="1.10.287.90">
    <property type="match status" value="1"/>
</dbReference>
<evidence type="ECO:0000256" key="1">
    <source>
        <dbReference type="ARBA" id="ARBA00004141"/>
    </source>
</evidence>
<keyword evidence="6 15" id="KW-0479">Metal-binding</keyword>
<dbReference type="GO" id="GO:0004129">
    <property type="term" value="F:cytochrome-c oxidase activity"/>
    <property type="evidence" value="ECO:0007669"/>
    <property type="project" value="UniProtKB-EC"/>
</dbReference>
<dbReference type="InterPro" id="IPR014222">
    <property type="entry name" value="Cyt_c_oxidase_su2"/>
</dbReference>
<dbReference type="InterPro" id="IPR045187">
    <property type="entry name" value="CcO_II"/>
</dbReference>
<keyword evidence="10 15" id="KW-0186">Copper</keyword>
<evidence type="ECO:0000259" key="18">
    <source>
        <dbReference type="PROSITE" id="PS50857"/>
    </source>
</evidence>
<keyword evidence="21" id="KW-1185">Reference proteome</keyword>
<feature type="transmembrane region" description="Helical" evidence="16">
    <location>
        <begin position="113"/>
        <end position="134"/>
    </location>
</feature>
<evidence type="ECO:0000256" key="17">
    <source>
        <dbReference type="SAM" id="SignalP"/>
    </source>
</evidence>
<dbReference type="GO" id="GO:0005886">
    <property type="term" value="C:plasma membrane"/>
    <property type="evidence" value="ECO:0007669"/>
    <property type="project" value="UniProtKB-SubCell"/>
</dbReference>
<dbReference type="PROSITE" id="PS50999">
    <property type="entry name" value="COX2_TM"/>
    <property type="match status" value="1"/>
</dbReference>
<evidence type="ECO:0000256" key="2">
    <source>
        <dbReference type="ARBA" id="ARBA00007866"/>
    </source>
</evidence>
<feature type="signal peptide" evidence="17">
    <location>
        <begin position="1"/>
        <end position="39"/>
    </location>
</feature>
<evidence type="ECO:0000256" key="3">
    <source>
        <dbReference type="ARBA" id="ARBA00022448"/>
    </source>
</evidence>
<dbReference type="SUPFAM" id="SSF81464">
    <property type="entry name" value="Cytochrome c oxidase subunit II-like, transmembrane region"/>
    <property type="match status" value="1"/>
</dbReference>
<dbReference type="InterPro" id="IPR002429">
    <property type="entry name" value="CcO_II-like_C"/>
</dbReference>
<dbReference type="PANTHER" id="PTHR22888:SF9">
    <property type="entry name" value="CYTOCHROME C OXIDASE SUBUNIT 2"/>
    <property type="match status" value="1"/>
</dbReference>
<dbReference type="Pfam" id="PF02790">
    <property type="entry name" value="COX2_TM"/>
    <property type="match status" value="1"/>
</dbReference>
<feature type="transmembrane region" description="Helical" evidence="16">
    <location>
        <begin position="71"/>
        <end position="92"/>
    </location>
</feature>
<dbReference type="EC" id="7.1.1.9" evidence="15"/>
<dbReference type="Gene3D" id="2.60.40.420">
    <property type="entry name" value="Cupredoxins - blue copper proteins"/>
    <property type="match status" value="1"/>
</dbReference>
<keyword evidence="3 14" id="KW-0813">Transport</keyword>
<feature type="chain" id="PRO_5011677435" description="Cytochrome c oxidase subunit 2" evidence="17">
    <location>
        <begin position="40"/>
        <end position="347"/>
    </location>
</feature>
<dbReference type="Pfam" id="PF00116">
    <property type="entry name" value="COX2"/>
    <property type="match status" value="1"/>
</dbReference>
<evidence type="ECO:0000256" key="6">
    <source>
        <dbReference type="ARBA" id="ARBA00022723"/>
    </source>
</evidence>
<evidence type="ECO:0000313" key="20">
    <source>
        <dbReference type="EMBL" id="SCW37443.1"/>
    </source>
</evidence>
<feature type="domain" description="Cytochrome oxidase subunit II transmembrane region profile" evidence="19">
    <location>
        <begin position="45"/>
        <end position="141"/>
    </location>
</feature>
<dbReference type="PROSITE" id="PS00078">
    <property type="entry name" value="COX2"/>
    <property type="match status" value="1"/>
</dbReference>
<dbReference type="PRINTS" id="PR01166">
    <property type="entry name" value="CYCOXIDASEII"/>
</dbReference>
<evidence type="ECO:0000256" key="11">
    <source>
        <dbReference type="ARBA" id="ARBA00023136"/>
    </source>
</evidence>
<dbReference type="NCBIfam" id="TIGR02866">
    <property type="entry name" value="CoxB"/>
    <property type="match status" value="1"/>
</dbReference>
<keyword evidence="11 16" id="KW-0472">Membrane</keyword>
<evidence type="ECO:0000313" key="21">
    <source>
        <dbReference type="Proteomes" id="UP000199150"/>
    </source>
</evidence>
<dbReference type="SUPFAM" id="SSF49503">
    <property type="entry name" value="Cupredoxins"/>
    <property type="match status" value="1"/>
</dbReference>
<dbReference type="InterPro" id="IPR001505">
    <property type="entry name" value="Copper_CuA"/>
</dbReference>
<keyword evidence="5 14" id="KW-0812">Transmembrane</keyword>
<dbReference type="GO" id="GO:0005507">
    <property type="term" value="F:copper ion binding"/>
    <property type="evidence" value="ECO:0007669"/>
    <property type="project" value="InterPro"/>
</dbReference>
<accession>A0A1G4PYQ7</accession>
<reference evidence="21" key="1">
    <citation type="submission" date="2016-10" db="EMBL/GenBank/DDBJ databases">
        <authorList>
            <person name="Varghese N."/>
            <person name="Submissions S."/>
        </authorList>
    </citation>
    <scope>NUCLEOTIDE SEQUENCE [LARGE SCALE GENOMIC DNA]</scope>
    <source>
        <strain evidence="21">CGMCC 1.3431</strain>
    </source>
</reference>
<dbReference type="GO" id="GO:0016491">
    <property type="term" value="F:oxidoreductase activity"/>
    <property type="evidence" value="ECO:0007669"/>
    <property type="project" value="InterPro"/>
</dbReference>
<comment type="subcellular location">
    <subcellularLocation>
        <location evidence="14">Cell membrane</location>
        <topology evidence="14">Multi-pass membrane protein</topology>
    </subcellularLocation>
    <subcellularLocation>
        <location evidence="1">Membrane</location>
        <topology evidence="1">Multi-pass membrane protein</topology>
    </subcellularLocation>
</comment>